<sequence>MIVAEKKEQLLSKEELCEQKGKKQAIAREGMDSTTVVLQVHGIPPKAKEYKHMIRERLGDKFMVIDAWRRVLTWYDALKPTCSFRRRALVYRAFSPPVSIGLVF</sequence>
<evidence type="ECO:0000313" key="2">
    <source>
        <dbReference type="EnsemblPlants" id="KEH37902"/>
    </source>
</evidence>
<keyword evidence="3" id="KW-1185">Reference proteome</keyword>
<dbReference type="EnsemblPlants" id="KEH37902">
    <property type="protein sequence ID" value="KEH37902"/>
    <property type="gene ID" value="MTR_2g450850"/>
</dbReference>
<reference evidence="1 3" key="1">
    <citation type="journal article" date="2011" name="Nature">
        <title>The Medicago genome provides insight into the evolution of rhizobial symbioses.</title>
        <authorList>
            <person name="Young N.D."/>
            <person name="Debelle F."/>
            <person name="Oldroyd G.E."/>
            <person name="Geurts R."/>
            <person name="Cannon S.B."/>
            <person name="Udvardi M.K."/>
            <person name="Benedito V.A."/>
            <person name="Mayer K.F."/>
            <person name="Gouzy J."/>
            <person name="Schoof H."/>
            <person name="Van de Peer Y."/>
            <person name="Proost S."/>
            <person name="Cook D.R."/>
            <person name="Meyers B.C."/>
            <person name="Spannagl M."/>
            <person name="Cheung F."/>
            <person name="De Mita S."/>
            <person name="Krishnakumar V."/>
            <person name="Gundlach H."/>
            <person name="Zhou S."/>
            <person name="Mudge J."/>
            <person name="Bharti A.K."/>
            <person name="Murray J.D."/>
            <person name="Naoumkina M.A."/>
            <person name="Rosen B."/>
            <person name="Silverstein K.A."/>
            <person name="Tang H."/>
            <person name="Rombauts S."/>
            <person name="Zhao P.X."/>
            <person name="Zhou P."/>
            <person name="Barbe V."/>
            <person name="Bardou P."/>
            <person name="Bechner M."/>
            <person name="Bellec A."/>
            <person name="Berger A."/>
            <person name="Berges H."/>
            <person name="Bidwell S."/>
            <person name="Bisseling T."/>
            <person name="Choisne N."/>
            <person name="Couloux A."/>
            <person name="Denny R."/>
            <person name="Deshpande S."/>
            <person name="Dai X."/>
            <person name="Doyle J.J."/>
            <person name="Dudez A.M."/>
            <person name="Farmer A.D."/>
            <person name="Fouteau S."/>
            <person name="Franken C."/>
            <person name="Gibelin C."/>
            <person name="Gish J."/>
            <person name="Goldstein S."/>
            <person name="Gonzalez A.J."/>
            <person name="Green P.J."/>
            <person name="Hallab A."/>
            <person name="Hartog M."/>
            <person name="Hua A."/>
            <person name="Humphray S.J."/>
            <person name="Jeong D.H."/>
            <person name="Jing Y."/>
            <person name="Jocker A."/>
            <person name="Kenton S.M."/>
            <person name="Kim D.J."/>
            <person name="Klee K."/>
            <person name="Lai H."/>
            <person name="Lang C."/>
            <person name="Lin S."/>
            <person name="Macmil S.L."/>
            <person name="Magdelenat G."/>
            <person name="Matthews L."/>
            <person name="McCorrison J."/>
            <person name="Monaghan E.L."/>
            <person name="Mun J.H."/>
            <person name="Najar F.Z."/>
            <person name="Nicholson C."/>
            <person name="Noirot C."/>
            <person name="O'Bleness M."/>
            <person name="Paule C.R."/>
            <person name="Poulain J."/>
            <person name="Prion F."/>
            <person name="Qin B."/>
            <person name="Qu C."/>
            <person name="Retzel E.F."/>
            <person name="Riddle C."/>
            <person name="Sallet E."/>
            <person name="Samain S."/>
            <person name="Samson N."/>
            <person name="Sanders I."/>
            <person name="Saurat O."/>
            <person name="Scarpelli C."/>
            <person name="Schiex T."/>
            <person name="Segurens B."/>
            <person name="Severin A.J."/>
            <person name="Sherrier D.J."/>
            <person name="Shi R."/>
            <person name="Sims S."/>
            <person name="Singer S.R."/>
            <person name="Sinharoy S."/>
            <person name="Sterck L."/>
            <person name="Viollet A."/>
            <person name="Wang B.B."/>
            <person name="Wang K."/>
            <person name="Wang M."/>
            <person name="Wang X."/>
            <person name="Warfsmann J."/>
            <person name="Weissenbach J."/>
            <person name="White D.D."/>
            <person name="White J.D."/>
            <person name="Wiley G.B."/>
            <person name="Wincker P."/>
            <person name="Xing Y."/>
            <person name="Yang L."/>
            <person name="Yao Z."/>
            <person name="Ying F."/>
            <person name="Zhai J."/>
            <person name="Zhou L."/>
            <person name="Zuber A."/>
            <person name="Denarie J."/>
            <person name="Dixon R.A."/>
            <person name="May G.D."/>
            <person name="Schwartz D.C."/>
            <person name="Rogers J."/>
            <person name="Quetier F."/>
            <person name="Town C.D."/>
            <person name="Roe B.A."/>
        </authorList>
    </citation>
    <scope>NUCLEOTIDE SEQUENCE [LARGE SCALE GENOMIC DNA]</scope>
    <source>
        <strain evidence="1">A17</strain>
        <strain evidence="2 3">cv. Jemalong A17</strain>
    </source>
</reference>
<evidence type="ECO:0000313" key="3">
    <source>
        <dbReference type="Proteomes" id="UP000002051"/>
    </source>
</evidence>
<evidence type="ECO:0000313" key="1">
    <source>
        <dbReference type="EMBL" id="KEH37902.1"/>
    </source>
</evidence>
<dbReference type="HOGENOM" id="CLU_2254100_0_0_1"/>
<dbReference type="AlphaFoldDB" id="A0A072V7Y0"/>
<protein>
    <submittedName>
        <fullName evidence="1 2">Uncharacterized protein</fullName>
    </submittedName>
</protein>
<dbReference type="EMBL" id="CM001218">
    <property type="protein sequence ID" value="KEH37902.1"/>
    <property type="molecule type" value="Genomic_DNA"/>
</dbReference>
<name>A0A072V7Y0_MEDTR</name>
<organism evidence="1 3">
    <name type="scientific">Medicago truncatula</name>
    <name type="common">Barrel medic</name>
    <name type="synonym">Medicago tribuloides</name>
    <dbReference type="NCBI Taxonomy" id="3880"/>
    <lineage>
        <taxon>Eukaryota</taxon>
        <taxon>Viridiplantae</taxon>
        <taxon>Streptophyta</taxon>
        <taxon>Embryophyta</taxon>
        <taxon>Tracheophyta</taxon>
        <taxon>Spermatophyta</taxon>
        <taxon>Magnoliopsida</taxon>
        <taxon>eudicotyledons</taxon>
        <taxon>Gunneridae</taxon>
        <taxon>Pentapetalae</taxon>
        <taxon>rosids</taxon>
        <taxon>fabids</taxon>
        <taxon>Fabales</taxon>
        <taxon>Fabaceae</taxon>
        <taxon>Papilionoideae</taxon>
        <taxon>50 kb inversion clade</taxon>
        <taxon>NPAAA clade</taxon>
        <taxon>Hologalegina</taxon>
        <taxon>IRL clade</taxon>
        <taxon>Trifolieae</taxon>
        <taxon>Medicago</taxon>
    </lineage>
</organism>
<accession>A0A072V7Y0</accession>
<proteinExistence type="predicted"/>
<gene>
    <name evidence="1" type="ordered locus">MTR_2g450850</name>
</gene>
<reference evidence="2" key="3">
    <citation type="submission" date="2015-04" db="UniProtKB">
        <authorList>
            <consortium name="EnsemblPlants"/>
        </authorList>
    </citation>
    <scope>IDENTIFICATION</scope>
    <source>
        <strain evidence="2">cv. Jemalong A17</strain>
    </source>
</reference>
<reference evidence="1 3" key="2">
    <citation type="journal article" date="2014" name="BMC Genomics">
        <title>An improved genome release (version Mt4.0) for the model legume Medicago truncatula.</title>
        <authorList>
            <person name="Tang H."/>
            <person name="Krishnakumar V."/>
            <person name="Bidwell S."/>
            <person name="Rosen B."/>
            <person name="Chan A."/>
            <person name="Zhou S."/>
            <person name="Gentzbittel L."/>
            <person name="Childs K.L."/>
            <person name="Yandell M."/>
            <person name="Gundlach H."/>
            <person name="Mayer K.F."/>
            <person name="Schwartz D.C."/>
            <person name="Town C.D."/>
        </authorList>
    </citation>
    <scope>GENOME REANNOTATION</scope>
    <source>
        <strain evidence="1">A17</strain>
        <strain evidence="2 3">cv. Jemalong A17</strain>
    </source>
</reference>
<dbReference type="Proteomes" id="UP000002051">
    <property type="component" value="Chromosome 2"/>
</dbReference>